<dbReference type="PANTHER" id="PTHR11003:SF87">
    <property type="entry name" value="POTASSIUM CHANNEL DOMAIN-CONTAINING PROTEIN"/>
    <property type="match status" value="1"/>
</dbReference>
<evidence type="ECO:0000256" key="1">
    <source>
        <dbReference type="ARBA" id="ARBA00004141"/>
    </source>
</evidence>
<dbReference type="PANTHER" id="PTHR11003">
    <property type="entry name" value="POTASSIUM CHANNEL, SUBFAMILY K"/>
    <property type="match status" value="1"/>
</dbReference>
<keyword evidence="6 9" id="KW-0472">Membrane</keyword>
<comment type="caution">
    <text evidence="11">The sequence shown here is derived from an EMBL/GenBank/DDBJ whole genome shotgun (WGS) entry which is preliminary data.</text>
</comment>
<comment type="subcellular location">
    <subcellularLocation>
        <location evidence="1">Membrane</location>
        <topology evidence="1">Multi-pass membrane protein</topology>
    </subcellularLocation>
</comment>
<keyword evidence="5" id="KW-0406">Ion transport</keyword>
<feature type="compositionally biased region" description="Basic residues" evidence="8">
    <location>
        <begin position="1"/>
        <end position="20"/>
    </location>
</feature>
<evidence type="ECO:0000256" key="3">
    <source>
        <dbReference type="ARBA" id="ARBA00022692"/>
    </source>
</evidence>
<proteinExistence type="predicted"/>
<evidence type="ECO:0000256" key="5">
    <source>
        <dbReference type="ARBA" id="ARBA00023065"/>
    </source>
</evidence>
<dbReference type="Pfam" id="PF07885">
    <property type="entry name" value="Ion_trans_2"/>
    <property type="match status" value="1"/>
</dbReference>
<gene>
    <name evidence="11" type="ORF">ODALV1_LOCUS30201</name>
</gene>
<dbReference type="InterPro" id="IPR003280">
    <property type="entry name" value="2pore_dom_K_chnl"/>
</dbReference>
<keyword evidence="2" id="KW-0813">Transport</keyword>
<evidence type="ECO:0000256" key="9">
    <source>
        <dbReference type="SAM" id="Phobius"/>
    </source>
</evidence>
<dbReference type="SUPFAM" id="SSF81324">
    <property type="entry name" value="Voltage-gated potassium channels"/>
    <property type="match status" value="1"/>
</dbReference>
<feature type="domain" description="Potassium channel" evidence="10">
    <location>
        <begin position="164"/>
        <end position="227"/>
    </location>
</feature>
<dbReference type="EMBL" id="CAXLJM020000160">
    <property type="protein sequence ID" value="CAL8144454.1"/>
    <property type="molecule type" value="Genomic_DNA"/>
</dbReference>
<accession>A0ABP1S6P9</accession>
<sequence>MSSRKGRPVRPSMRNRPHRSRSWEDPERMMEIETGRHTKLKNCCRSVATFMCTQVGVGGIIVGYAIVGAFGFMALETQDDSVADTVLKSVELARVRTADQLYSDYTEYQFNETEWIMKANVSLYAFQDEGGGTGQGSSSYRSRSGDEEDDDETIIVPSSASIYVLFSYICVGTIMFAEWEGWEYLDSVYFCVTSLCKIGLGDFVPGELQRIWQSPFIACIFCGVPFVDLFL</sequence>
<evidence type="ECO:0000256" key="4">
    <source>
        <dbReference type="ARBA" id="ARBA00022989"/>
    </source>
</evidence>
<organism evidence="11 12">
    <name type="scientific">Orchesella dallaii</name>
    <dbReference type="NCBI Taxonomy" id="48710"/>
    <lineage>
        <taxon>Eukaryota</taxon>
        <taxon>Metazoa</taxon>
        <taxon>Ecdysozoa</taxon>
        <taxon>Arthropoda</taxon>
        <taxon>Hexapoda</taxon>
        <taxon>Collembola</taxon>
        <taxon>Entomobryomorpha</taxon>
        <taxon>Entomobryoidea</taxon>
        <taxon>Orchesellidae</taxon>
        <taxon>Orchesellinae</taxon>
        <taxon>Orchesella</taxon>
    </lineage>
</organism>
<feature type="region of interest" description="Disordered" evidence="8">
    <location>
        <begin position="1"/>
        <end position="27"/>
    </location>
</feature>
<evidence type="ECO:0000259" key="10">
    <source>
        <dbReference type="Pfam" id="PF07885"/>
    </source>
</evidence>
<dbReference type="Gene3D" id="1.10.287.70">
    <property type="match status" value="1"/>
</dbReference>
<evidence type="ECO:0000313" key="11">
    <source>
        <dbReference type="EMBL" id="CAL8144454.1"/>
    </source>
</evidence>
<dbReference type="InterPro" id="IPR013099">
    <property type="entry name" value="K_chnl_dom"/>
</dbReference>
<protein>
    <recommendedName>
        <fullName evidence="10">Potassium channel domain-containing protein</fullName>
    </recommendedName>
</protein>
<keyword evidence="3 9" id="KW-0812">Transmembrane</keyword>
<evidence type="ECO:0000313" key="12">
    <source>
        <dbReference type="Proteomes" id="UP001642540"/>
    </source>
</evidence>
<keyword evidence="7" id="KW-0407">Ion channel</keyword>
<evidence type="ECO:0000256" key="6">
    <source>
        <dbReference type="ARBA" id="ARBA00023136"/>
    </source>
</evidence>
<name>A0ABP1S6P9_9HEXA</name>
<keyword evidence="4 9" id="KW-1133">Transmembrane helix</keyword>
<reference evidence="11 12" key="1">
    <citation type="submission" date="2024-08" db="EMBL/GenBank/DDBJ databases">
        <authorList>
            <person name="Cucini C."/>
            <person name="Frati F."/>
        </authorList>
    </citation>
    <scope>NUCLEOTIDE SEQUENCE [LARGE SCALE GENOMIC DNA]</scope>
</reference>
<feature type="transmembrane region" description="Helical" evidence="9">
    <location>
        <begin position="55"/>
        <end position="75"/>
    </location>
</feature>
<keyword evidence="12" id="KW-1185">Reference proteome</keyword>
<evidence type="ECO:0000256" key="7">
    <source>
        <dbReference type="ARBA" id="ARBA00023303"/>
    </source>
</evidence>
<evidence type="ECO:0000256" key="8">
    <source>
        <dbReference type="SAM" id="MobiDB-lite"/>
    </source>
</evidence>
<feature type="region of interest" description="Disordered" evidence="8">
    <location>
        <begin position="129"/>
        <end position="150"/>
    </location>
</feature>
<evidence type="ECO:0000256" key="2">
    <source>
        <dbReference type="ARBA" id="ARBA00022448"/>
    </source>
</evidence>
<dbReference type="Proteomes" id="UP001642540">
    <property type="component" value="Unassembled WGS sequence"/>
</dbReference>